<dbReference type="Pfam" id="PF07238">
    <property type="entry name" value="PilZ"/>
    <property type="match status" value="1"/>
</dbReference>
<proteinExistence type="predicted"/>
<gene>
    <name evidence="2" type="ORF">ACFSCW_02125</name>
</gene>
<dbReference type="Proteomes" id="UP001597115">
    <property type="component" value="Unassembled WGS sequence"/>
</dbReference>
<comment type="caution">
    <text evidence="2">The sequence shown here is derived from an EMBL/GenBank/DDBJ whole genome shotgun (WGS) entry which is preliminary data.</text>
</comment>
<evidence type="ECO:0000313" key="3">
    <source>
        <dbReference type="Proteomes" id="UP001597115"/>
    </source>
</evidence>
<dbReference type="RefSeq" id="WP_380886412.1">
    <property type="nucleotide sequence ID" value="NZ_JBHUDY010000001.1"/>
</dbReference>
<dbReference type="EMBL" id="JBHUDY010000001">
    <property type="protein sequence ID" value="MFD1610596.1"/>
    <property type="molecule type" value="Genomic_DNA"/>
</dbReference>
<evidence type="ECO:0000313" key="2">
    <source>
        <dbReference type="EMBL" id="MFD1610596.1"/>
    </source>
</evidence>
<reference evidence="3" key="1">
    <citation type="journal article" date="2019" name="Int. J. Syst. Evol. Microbiol.">
        <title>The Global Catalogue of Microorganisms (GCM) 10K type strain sequencing project: providing services to taxonomists for standard genome sequencing and annotation.</title>
        <authorList>
            <consortium name="The Broad Institute Genomics Platform"/>
            <consortium name="The Broad Institute Genome Sequencing Center for Infectious Disease"/>
            <person name="Wu L."/>
            <person name="Ma J."/>
        </authorList>
    </citation>
    <scope>NUCLEOTIDE SEQUENCE [LARGE SCALE GENOMIC DNA]</scope>
    <source>
        <strain evidence="3">CGMCC 1.16275</strain>
    </source>
</reference>
<keyword evidence="3" id="KW-1185">Reference proteome</keyword>
<sequence>MWAEIFPIDGFVPLVVRNVSRTGMAGEADVPLSTGQRLVFSISENAFHVGTIRWARGRRFGMDLENALAIFGIENETDRGSSPSHRPRAKRYDIEVEGRVVVGAAPFRSTVRDVSQSGLRLDSVPDMPLGQQVLVQVRDRPLMLAEIRWALNGAAGVKTADRMNTLRLAYAYE</sequence>
<evidence type="ECO:0000259" key="1">
    <source>
        <dbReference type="Pfam" id="PF07238"/>
    </source>
</evidence>
<feature type="domain" description="PilZ" evidence="1">
    <location>
        <begin position="87"/>
        <end position="158"/>
    </location>
</feature>
<accession>A0ABW4HZ73</accession>
<name>A0ABW4HZ73_9SPHN</name>
<dbReference type="InterPro" id="IPR009875">
    <property type="entry name" value="PilZ_domain"/>
</dbReference>
<protein>
    <submittedName>
        <fullName evidence="2">PilZ domain-containing protein</fullName>
    </submittedName>
</protein>
<organism evidence="2 3">
    <name type="scientific">Sphingomonas tabacisoli</name>
    <dbReference type="NCBI Taxonomy" id="2249466"/>
    <lineage>
        <taxon>Bacteria</taxon>
        <taxon>Pseudomonadati</taxon>
        <taxon>Pseudomonadota</taxon>
        <taxon>Alphaproteobacteria</taxon>
        <taxon>Sphingomonadales</taxon>
        <taxon>Sphingomonadaceae</taxon>
        <taxon>Sphingomonas</taxon>
    </lineage>
</organism>
<dbReference type="SUPFAM" id="SSF141371">
    <property type="entry name" value="PilZ domain-like"/>
    <property type="match status" value="1"/>
</dbReference>